<dbReference type="InterPro" id="IPR020550">
    <property type="entry name" value="Inositol_monophosphatase_CS"/>
</dbReference>
<dbReference type="FunFam" id="3.30.540.10:FF:000003">
    <property type="entry name" value="Inositol-1-monophosphatase"/>
    <property type="match status" value="1"/>
</dbReference>
<evidence type="ECO:0000256" key="6">
    <source>
        <dbReference type="ARBA" id="ARBA00022842"/>
    </source>
</evidence>
<feature type="binding site" evidence="7">
    <location>
        <position position="219"/>
    </location>
    <ligand>
        <name>Mg(2+)</name>
        <dbReference type="ChEBI" id="CHEBI:18420"/>
        <label>1</label>
        <note>catalytic</note>
    </ligand>
</feature>
<feature type="binding site" evidence="7">
    <location>
        <position position="76"/>
    </location>
    <ligand>
        <name>Mg(2+)</name>
        <dbReference type="ChEBI" id="CHEBI:18420"/>
        <label>1</label>
        <note>catalytic</note>
    </ligand>
</feature>
<keyword evidence="5 8" id="KW-0378">Hydrolase</keyword>
<evidence type="ECO:0000256" key="5">
    <source>
        <dbReference type="ARBA" id="ARBA00022801"/>
    </source>
</evidence>
<dbReference type="PANTHER" id="PTHR20854:SF4">
    <property type="entry name" value="INOSITOL-1-MONOPHOSPHATASE-RELATED"/>
    <property type="match status" value="1"/>
</dbReference>
<dbReference type="EC" id="3.1.3.25" evidence="8"/>
<keyword evidence="10" id="KW-1185">Reference proteome</keyword>
<evidence type="ECO:0000256" key="4">
    <source>
        <dbReference type="ARBA" id="ARBA00022723"/>
    </source>
</evidence>
<evidence type="ECO:0000256" key="3">
    <source>
        <dbReference type="ARBA" id="ARBA00009759"/>
    </source>
</evidence>
<dbReference type="Proteomes" id="UP000055060">
    <property type="component" value="Unassembled WGS sequence"/>
</dbReference>
<dbReference type="GO" id="GO:0046872">
    <property type="term" value="F:metal ion binding"/>
    <property type="evidence" value="ECO:0007669"/>
    <property type="project" value="UniProtKB-KW"/>
</dbReference>
<protein>
    <recommendedName>
        <fullName evidence="8">Inositol-1-monophosphatase</fullName>
        <ecNumber evidence="8">3.1.3.25</ecNumber>
    </recommendedName>
</protein>
<dbReference type="FunFam" id="3.40.190.80:FF:000020">
    <property type="entry name" value="Fructose-1,6-bisphosphatase/inositol-1-monophosphatase"/>
    <property type="match status" value="1"/>
</dbReference>
<keyword evidence="6 7" id="KW-0460">Magnesium</keyword>
<keyword evidence="4 7" id="KW-0479">Metal-binding</keyword>
<dbReference type="STRING" id="360412.LARV_00269"/>
<comment type="cofactor">
    <cofactor evidence="2 7 8">
        <name>Mg(2+)</name>
        <dbReference type="ChEBI" id="CHEBI:18420"/>
    </cofactor>
</comment>
<organism evidence="9">
    <name type="scientific">Longilinea arvoryzae</name>
    <dbReference type="NCBI Taxonomy" id="360412"/>
    <lineage>
        <taxon>Bacteria</taxon>
        <taxon>Bacillati</taxon>
        <taxon>Chloroflexota</taxon>
        <taxon>Anaerolineae</taxon>
        <taxon>Anaerolineales</taxon>
        <taxon>Anaerolineaceae</taxon>
        <taxon>Longilinea</taxon>
    </lineage>
</organism>
<accession>A0A0S7BFS2</accession>
<dbReference type="PRINTS" id="PR00377">
    <property type="entry name" value="IMPHPHTASES"/>
</dbReference>
<dbReference type="GO" id="GO:0007165">
    <property type="term" value="P:signal transduction"/>
    <property type="evidence" value="ECO:0007669"/>
    <property type="project" value="TreeGrafter"/>
</dbReference>
<gene>
    <name evidence="9" type="ORF">LARV_00269</name>
</gene>
<comment type="similarity">
    <text evidence="3 8">Belongs to the inositol monophosphatase superfamily.</text>
</comment>
<reference evidence="9" key="1">
    <citation type="submission" date="2015-07" db="EMBL/GenBank/DDBJ databases">
        <title>Draft Genome Sequences of Anaerolinea thermolimosa IMO-1, Bellilinea caldifistulae GOMI-1, Leptolinea tardivitalis YMTK-2, Levilinea saccharolytica KIBI-1,Longilinea arvoryzae KOME-1, Previously Described as Members of the Anaerolineaceae (Chloroflexi).</title>
        <authorList>
            <person name="Sekiguchi Y."/>
            <person name="Ohashi A."/>
            <person name="Matsuura N."/>
            <person name="Tourlousse M.D."/>
        </authorList>
    </citation>
    <scope>NUCLEOTIDE SEQUENCE [LARGE SCALE GENOMIC DNA]</scope>
    <source>
        <strain evidence="9">KOME-1</strain>
    </source>
</reference>
<dbReference type="PROSITE" id="PS00629">
    <property type="entry name" value="IMP_1"/>
    <property type="match status" value="1"/>
</dbReference>
<dbReference type="GO" id="GO:0046854">
    <property type="term" value="P:phosphatidylinositol phosphate biosynthetic process"/>
    <property type="evidence" value="ECO:0007669"/>
    <property type="project" value="InterPro"/>
</dbReference>
<evidence type="ECO:0000256" key="1">
    <source>
        <dbReference type="ARBA" id="ARBA00001033"/>
    </source>
</evidence>
<dbReference type="InterPro" id="IPR033942">
    <property type="entry name" value="IMPase"/>
</dbReference>
<name>A0A0S7BFS2_9CHLR</name>
<dbReference type="InterPro" id="IPR000760">
    <property type="entry name" value="Inositol_monophosphatase-like"/>
</dbReference>
<feature type="binding site" evidence="7">
    <location>
        <position position="94"/>
    </location>
    <ligand>
        <name>Mg(2+)</name>
        <dbReference type="ChEBI" id="CHEBI:18420"/>
        <label>1</label>
        <note>catalytic</note>
    </ligand>
</feature>
<dbReference type="Gene3D" id="3.40.190.80">
    <property type="match status" value="1"/>
</dbReference>
<dbReference type="Pfam" id="PF00459">
    <property type="entry name" value="Inositol_P"/>
    <property type="match status" value="1"/>
</dbReference>
<evidence type="ECO:0000256" key="8">
    <source>
        <dbReference type="RuleBase" id="RU364068"/>
    </source>
</evidence>
<evidence type="ECO:0000313" key="9">
    <source>
        <dbReference type="EMBL" id="GAP12533.1"/>
    </source>
</evidence>
<proteinExistence type="inferred from homology"/>
<evidence type="ECO:0000313" key="10">
    <source>
        <dbReference type="Proteomes" id="UP000055060"/>
    </source>
</evidence>
<comment type="catalytic activity">
    <reaction evidence="1 8">
        <text>a myo-inositol phosphate + H2O = myo-inositol + phosphate</text>
        <dbReference type="Rhea" id="RHEA:24056"/>
        <dbReference type="ChEBI" id="CHEBI:15377"/>
        <dbReference type="ChEBI" id="CHEBI:17268"/>
        <dbReference type="ChEBI" id="CHEBI:43474"/>
        <dbReference type="ChEBI" id="CHEBI:84139"/>
        <dbReference type="EC" id="3.1.3.25"/>
    </reaction>
</comment>
<dbReference type="InterPro" id="IPR020583">
    <property type="entry name" value="Inositol_monoP_metal-BS"/>
</dbReference>
<dbReference type="PROSITE" id="PS00630">
    <property type="entry name" value="IMP_2"/>
    <property type="match status" value="1"/>
</dbReference>
<dbReference type="GO" id="GO:0008934">
    <property type="term" value="F:inositol monophosphate 1-phosphatase activity"/>
    <property type="evidence" value="ECO:0007669"/>
    <property type="project" value="InterPro"/>
</dbReference>
<dbReference type="SUPFAM" id="SSF56655">
    <property type="entry name" value="Carbohydrate phosphatase"/>
    <property type="match status" value="1"/>
</dbReference>
<dbReference type="EMBL" id="DF967972">
    <property type="protein sequence ID" value="GAP12533.1"/>
    <property type="molecule type" value="Genomic_DNA"/>
</dbReference>
<dbReference type="PANTHER" id="PTHR20854">
    <property type="entry name" value="INOSITOL MONOPHOSPHATASE"/>
    <property type="match status" value="1"/>
</dbReference>
<sequence>MLIEKVIITRMQQPTLFDLIDLARASGEILRAGYGQDHQVHYKGLIDLVTEVDRNSENMLLERIRARFPQDAIITEESGRFEGETGCSWIIDPLDGTVNFAHGVPIFAVSIAYSVNREVRMGVVYDPLRDECFSAERGKGAWLNGLPISPSVETNLQKALLVTGFSYDPAIRDRNLPYFVQLVKKAQAVRRMGSAALDLSYVACGRLDGYWEMQLKSWDIAAAGLIAQESGALVTDMDGNPDFMRPPYGAVAANAALHAALLAELKNVEDNE</sequence>
<dbReference type="AlphaFoldDB" id="A0A0S7BFS2"/>
<feature type="binding site" evidence="7">
    <location>
        <position position="92"/>
    </location>
    <ligand>
        <name>Mg(2+)</name>
        <dbReference type="ChEBI" id="CHEBI:18420"/>
        <label>1</label>
        <note>catalytic</note>
    </ligand>
</feature>
<dbReference type="Gene3D" id="3.30.540.10">
    <property type="entry name" value="Fructose-1,6-Bisphosphatase, subunit A, domain 1"/>
    <property type="match status" value="1"/>
</dbReference>
<evidence type="ECO:0000256" key="7">
    <source>
        <dbReference type="PIRSR" id="PIRSR600760-2"/>
    </source>
</evidence>
<evidence type="ECO:0000256" key="2">
    <source>
        <dbReference type="ARBA" id="ARBA00001946"/>
    </source>
</evidence>
<feature type="binding site" evidence="7">
    <location>
        <position position="95"/>
    </location>
    <ligand>
        <name>Mg(2+)</name>
        <dbReference type="ChEBI" id="CHEBI:18420"/>
        <label>1</label>
        <note>catalytic</note>
    </ligand>
</feature>
<dbReference type="CDD" id="cd01639">
    <property type="entry name" value="IMPase"/>
    <property type="match status" value="1"/>
</dbReference>
<dbReference type="GO" id="GO:0006020">
    <property type="term" value="P:inositol metabolic process"/>
    <property type="evidence" value="ECO:0007669"/>
    <property type="project" value="TreeGrafter"/>
</dbReference>